<dbReference type="Pfam" id="PF00583">
    <property type="entry name" value="Acetyltransf_1"/>
    <property type="match status" value="1"/>
</dbReference>
<dbReference type="GO" id="GO:0016746">
    <property type="term" value="F:acyltransferase activity"/>
    <property type="evidence" value="ECO:0007669"/>
    <property type="project" value="UniProtKB-KW"/>
</dbReference>
<dbReference type="PANTHER" id="PTHR43072:SF8">
    <property type="entry name" value="ACYLTRANSFERASE FABY-RELATED"/>
    <property type="match status" value="1"/>
</dbReference>
<evidence type="ECO:0000313" key="3">
    <source>
        <dbReference type="Proteomes" id="UP001595711"/>
    </source>
</evidence>
<dbReference type="InterPro" id="IPR000182">
    <property type="entry name" value="GNAT_dom"/>
</dbReference>
<dbReference type="Gene3D" id="3.40.630.30">
    <property type="match status" value="1"/>
</dbReference>
<dbReference type="PROSITE" id="PS51186">
    <property type="entry name" value="GNAT"/>
    <property type="match status" value="1"/>
</dbReference>
<name>A0ABV7VLA2_9PROT</name>
<dbReference type="EC" id="2.3.-.-" evidence="2"/>
<dbReference type="RefSeq" id="WP_379729912.1">
    <property type="nucleotide sequence ID" value="NZ_JBHRYJ010000008.1"/>
</dbReference>
<dbReference type="PANTHER" id="PTHR43072">
    <property type="entry name" value="N-ACETYLTRANSFERASE"/>
    <property type="match status" value="1"/>
</dbReference>
<dbReference type="CDD" id="cd04301">
    <property type="entry name" value="NAT_SF"/>
    <property type="match status" value="1"/>
</dbReference>
<feature type="domain" description="N-acetyltransferase" evidence="1">
    <location>
        <begin position="14"/>
        <end position="176"/>
    </location>
</feature>
<evidence type="ECO:0000259" key="1">
    <source>
        <dbReference type="PROSITE" id="PS51186"/>
    </source>
</evidence>
<dbReference type="SUPFAM" id="SSF55729">
    <property type="entry name" value="Acyl-CoA N-acyltransferases (Nat)"/>
    <property type="match status" value="1"/>
</dbReference>
<proteinExistence type="predicted"/>
<evidence type="ECO:0000313" key="2">
    <source>
        <dbReference type="EMBL" id="MFC3678288.1"/>
    </source>
</evidence>
<organism evidence="2 3">
    <name type="scientific">Ferrovibrio xuzhouensis</name>
    <dbReference type="NCBI Taxonomy" id="1576914"/>
    <lineage>
        <taxon>Bacteria</taxon>
        <taxon>Pseudomonadati</taxon>
        <taxon>Pseudomonadota</taxon>
        <taxon>Alphaproteobacteria</taxon>
        <taxon>Rhodospirillales</taxon>
        <taxon>Rhodospirillaceae</taxon>
        <taxon>Ferrovibrio</taxon>
    </lineage>
</organism>
<dbReference type="Proteomes" id="UP001595711">
    <property type="component" value="Unassembled WGS sequence"/>
</dbReference>
<sequence>MSTGAQAPEPRPDIVIRPSTEQDVPAMLDIYTHHIQRGMGDLVVEPADPDDIKKRRKNMLRKRLPHLAAECDGRIVGYAYAVPFRKRPAYRYTVKHSIYIHPDFVGVGIGRRLLKALVESCAASGFRQMIGYIDAANAASIRLHEAAGFREVGRLPAVGFKFGHWTDSILMQCPLGPGSDSVPAPLTRKD</sequence>
<dbReference type="InterPro" id="IPR016181">
    <property type="entry name" value="Acyl_CoA_acyltransferase"/>
</dbReference>
<dbReference type="EMBL" id="JBHRYJ010000008">
    <property type="protein sequence ID" value="MFC3678288.1"/>
    <property type="molecule type" value="Genomic_DNA"/>
</dbReference>
<protein>
    <submittedName>
        <fullName evidence="2">GNAT family N-acetyltransferase</fullName>
        <ecNumber evidence="2">2.3.-.-</ecNumber>
    </submittedName>
</protein>
<comment type="caution">
    <text evidence="2">The sequence shown here is derived from an EMBL/GenBank/DDBJ whole genome shotgun (WGS) entry which is preliminary data.</text>
</comment>
<keyword evidence="2" id="KW-0808">Transferase</keyword>
<accession>A0ABV7VLA2</accession>
<keyword evidence="2" id="KW-0012">Acyltransferase</keyword>
<gene>
    <name evidence="2" type="ORF">ACFOOQ_22275</name>
</gene>
<reference evidence="3" key="1">
    <citation type="journal article" date="2019" name="Int. J. Syst. Evol. Microbiol.">
        <title>The Global Catalogue of Microorganisms (GCM) 10K type strain sequencing project: providing services to taxonomists for standard genome sequencing and annotation.</title>
        <authorList>
            <consortium name="The Broad Institute Genomics Platform"/>
            <consortium name="The Broad Institute Genome Sequencing Center for Infectious Disease"/>
            <person name="Wu L."/>
            <person name="Ma J."/>
        </authorList>
    </citation>
    <scope>NUCLEOTIDE SEQUENCE [LARGE SCALE GENOMIC DNA]</scope>
    <source>
        <strain evidence="3">KCTC 42182</strain>
    </source>
</reference>
<keyword evidence="3" id="KW-1185">Reference proteome</keyword>